<gene>
    <name evidence="1" type="ORF">YYG_03835</name>
</gene>
<evidence type="ECO:0000313" key="1">
    <source>
        <dbReference type="EMBL" id="EUD71202.1"/>
    </source>
</evidence>
<organism evidence="1 2">
    <name type="scientific">Plasmodium vinckei petteri</name>
    <dbReference type="NCBI Taxonomy" id="138298"/>
    <lineage>
        <taxon>Eukaryota</taxon>
        <taxon>Sar</taxon>
        <taxon>Alveolata</taxon>
        <taxon>Apicomplexa</taxon>
        <taxon>Aconoidasida</taxon>
        <taxon>Haemosporida</taxon>
        <taxon>Plasmodiidae</taxon>
        <taxon>Plasmodium</taxon>
        <taxon>Plasmodium (Vinckeia)</taxon>
    </lineage>
</organism>
<dbReference type="EMBL" id="KI965402">
    <property type="protein sequence ID" value="EUD71202.1"/>
    <property type="molecule type" value="Genomic_DNA"/>
</dbReference>
<dbReference type="Proteomes" id="UP000030659">
    <property type="component" value="Unassembled WGS sequence"/>
</dbReference>
<accession>W7AD46</accession>
<protein>
    <submittedName>
        <fullName evidence="1">Uncharacterized protein</fullName>
    </submittedName>
</protein>
<proteinExistence type="predicted"/>
<evidence type="ECO:0000313" key="2">
    <source>
        <dbReference type="Proteomes" id="UP000030659"/>
    </source>
</evidence>
<sequence length="116" mass="13401">MTSIEFIKYTFFQNQFKRIIKLHIKSQKEKIEHLGSPQITEETIVSLDGISSKLVAEPENNVIVLNGNITKLVLFNLEGYKGYLYYGFGKTVKKKKTIKKIINSNNGKRRTSYKLN</sequence>
<reference evidence="1 2" key="1">
    <citation type="submission" date="2013-02" db="EMBL/GenBank/DDBJ databases">
        <title>The Genome Sequence of Plasmodium vinckei petteri CR.</title>
        <authorList>
            <consortium name="The Broad Institute Genome Sequencing Platform"/>
            <consortium name="The Broad Institute Genome Sequencing Center for Infectious Disease"/>
            <person name="Neafsey D."/>
            <person name="Cheeseman I."/>
            <person name="Volkman S."/>
            <person name="Adams J."/>
            <person name="Walker B."/>
            <person name="Young S.K."/>
            <person name="Zeng Q."/>
            <person name="Gargeya S."/>
            <person name="Fitzgerald M."/>
            <person name="Haas B."/>
            <person name="Abouelleil A."/>
            <person name="Alvarado L."/>
            <person name="Arachchi H.M."/>
            <person name="Berlin A.M."/>
            <person name="Chapman S.B."/>
            <person name="Dewar J."/>
            <person name="Goldberg J."/>
            <person name="Griggs A."/>
            <person name="Gujja S."/>
            <person name="Hansen M."/>
            <person name="Howarth C."/>
            <person name="Imamovic A."/>
            <person name="Larimer J."/>
            <person name="McCowan C."/>
            <person name="Murphy C."/>
            <person name="Neiman D."/>
            <person name="Pearson M."/>
            <person name="Priest M."/>
            <person name="Roberts A."/>
            <person name="Saif S."/>
            <person name="Shea T."/>
            <person name="Sisk P."/>
            <person name="Sykes S."/>
            <person name="Wortman J."/>
            <person name="Nusbaum C."/>
            <person name="Birren B."/>
        </authorList>
    </citation>
    <scope>NUCLEOTIDE SEQUENCE [LARGE SCALE GENOMIC DNA]</scope>
    <source>
        <strain evidence="1 2">CR</strain>
    </source>
</reference>
<dbReference type="AlphaFoldDB" id="W7AD46"/>
<name>W7AD46_PLAVN</name>